<dbReference type="OrthoDB" id="514248at2759"/>
<dbReference type="CDD" id="cd02440">
    <property type="entry name" value="AdoMet_MTases"/>
    <property type="match status" value="1"/>
</dbReference>
<dbReference type="PIRSF" id="PIRSF037350">
    <property type="entry name" value="Mtase_ZK1128_prd"/>
    <property type="match status" value="1"/>
</dbReference>
<dbReference type="InterPro" id="IPR010286">
    <property type="entry name" value="METTL16/RlmF"/>
</dbReference>
<feature type="binding site" evidence="6">
    <location>
        <position position="74"/>
    </location>
    <ligand>
        <name>S-adenosyl-L-methionine</name>
        <dbReference type="ChEBI" id="CHEBI:59789"/>
    </ligand>
</feature>
<name>A0A165G1A8_9APHY</name>
<evidence type="ECO:0000256" key="3">
    <source>
        <dbReference type="ARBA" id="ARBA00022679"/>
    </source>
</evidence>
<feature type="binding site" evidence="6">
    <location>
        <position position="130"/>
    </location>
    <ligand>
        <name>S-adenosyl-L-methionine</name>
        <dbReference type="ChEBI" id="CHEBI:59789"/>
    </ligand>
</feature>
<evidence type="ECO:0000313" key="7">
    <source>
        <dbReference type="EMBL" id="KZT09695.1"/>
    </source>
</evidence>
<accession>A0A165G1A8</accession>
<evidence type="ECO:0000256" key="1">
    <source>
        <dbReference type="ARBA" id="ARBA00005878"/>
    </source>
</evidence>
<dbReference type="InParanoid" id="A0A165G1A8"/>
<keyword evidence="3 5" id="KW-0808">Transferase</keyword>
<dbReference type="EMBL" id="KV427611">
    <property type="protein sequence ID" value="KZT09695.1"/>
    <property type="molecule type" value="Genomic_DNA"/>
</dbReference>
<dbReference type="STRING" id="1314785.A0A165G1A8"/>
<dbReference type="SUPFAM" id="SSF53335">
    <property type="entry name" value="S-adenosyl-L-methionine-dependent methyltransferases"/>
    <property type="match status" value="1"/>
</dbReference>
<evidence type="ECO:0000256" key="6">
    <source>
        <dbReference type="PIRSR" id="PIRSR037350-1"/>
    </source>
</evidence>
<evidence type="ECO:0000313" key="8">
    <source>
        <dbReference type="Proteomes" id="UP000076871"/>
    </source>
</evidence>
<evidence type="ECO:0000256" key="4">
    <source>
        <dbReference type="ARBA" id="ARBA00022691"/>
    </source>
</evidence>
<dbReference type="Gene3D" id="3.40.50.150">
    <property type="entry name" value="Vaccinia Virus protein VP39"/>
    <property type="match status" value="1"/>
</dbReference>
<keyword evidence="4 6" id="KW-0949">S-adenosyl-L-methionine</keyword>
<comment type="similarity">
    <text evidence="1 5">Belongs to the methyltransferase superfamily. METTL16/RlmF family.</text>
</comment>
<sequence>MHSRNPYRTPPDFTALAESYEPLKPYLITTAAGVTIDFKNDAAQRRLTEALLHRDFNISLTLPDDRLCPPVPNRLNYILWLHDVLEAMFLAEPERHVKTVRGVDIGTGASVIYPLLGCRSVPNWEFVATDIDEKSLQYARINVQQNHLDGRITIMKSNPSDPIFHCLEGDSHSEPFDFTMCNPPFYSSKEDVVRSAASKEFQPNAICTGADVEMITSGGESAFVRQMVRESLGCRARCRWFTSMLGKMSSLTEIIALLREQHIDNYACTEFVQGQTRRWAIAWSFGDVRLSDSLARIPTPAIQDLMPVRNTLQQPYPTATIEQLASTLSTTLASVEEISVRSLSPLNHSIAATDVVVTAVRDTWSRAARRKKPNADAMQSDAPVELSAALLCRVTCVEQNEARSKKRRDEGMFLEFNWVKGNNRALFESFTSHVGRKVSAGLACSD</sequence>
<dbReference type="GO" id="GO:0008168">
    <property type="term" value="F:methyltransferase activity"/>
    <property type="evidence" value="ECO:0007669"/>
    <property type="project" value="UniProtKB-KW"/>
</dbReference>
<evidence type="ECO:0000256" key="2">
    <source>
        <dbReference type="ARBA" id="ARBA00022603"/>
    </source>
</evidence>
<dbReference type="AlphaFoldDB" id="A0A165G1A8"/>
<evidence type="ECO:0000256" key="5">
    <source>
        <dbReference type="PIRNR" id="PIRNR037350"/>
    </source>
</evidence>
<proteinExistence type="inferred from homology"/>
<dbReference type="Pfam" id="PF05971">
    <property type="entry name" value="Methyltransf_10"/>
    <property type="match status" value="1"/>
</dbReference>
<dbReference type="GeneID" id="63820991"/>
<dbReference type="PANTHER" id="PTHR13393:SF0">
    <property type="entry name" value="RNA N6-ADENOSINE-METHYLTRANSFERASE METTL16"/>
    <property type="match status" value="1"/>
</dbReference>
<dbReference type="PANTHER" id="PTHR13393">
    <property type="entry name" value="SAM-DEPENDENT METHYLTRANSFERASE"/>
    <property type="match status" value="1"/>
</dbReference>
<dbReference type="Proteomes" id="UP000076871">
    <property type="component" value="Unassembled WGS sequence"/>
</dbReference>
<dbReference type="InterPro" id="IPR029063">
    <property type="entry name" value="SAM-dependent_MTases_sf"/>
</dbReference>
<keyword evidence="2 5" id="KW-0489">Methyltransferase</keyword>
<reference evidence="7 8" key="1">
    <citation type="journal article" date="2016" name="Mol. Biol. Evol.">
        <title>Comparative Genomics of Early-Diverging Mushroom-Forming Fungi Provides Insights into the Origins of Lignocellulose Decay Capabilities.</title>
        <authorList>
            <person name="Nagy L.G."/>
            <person name="Riley R."/>
            <person name="Tritt A."/>
            <person name="Adam C."/>
            <person name="Daum C."/>
            <person name="Floudas D."/>
            <person name="Sun H."/>
            <person name="Yadav J.S."/>
            <person name="Pangilinan J."/>
            <person name="Larsson K.H."/>
            <person name="Matsuura K."/>
            <person name="Barry K."/>
            <person name="Labutti K."/>
            <person name="Kuo R."/>
            <person name="Ohm R.A."/>
            <person name="Bhattacharya S.S."/>
            <person name="Shirouzu T."/>
            <person name="Yoshinaga Y."/>
            <person name="Martin F.M."/>
            <person name="Grigoriev I.V."/>
            <person name="Hibbett D.S."/>
        </authorList>
    </citation>
    <scope>NUCLEOTIDE SEQUENCE [LARGE SCALE GENOMIC DNA]</scope>
    <source>
        <strain evidence="7 8">93-53</strain>
    </source>
</reference>
<protein>
    <submittedName>
        <fullName evidence="7">S-adenosyl-L-methionine dependent methyltransferase</fullName>
    </submittedName>
</protein>
<dbReference type="FunCoup" id="A0A165G1A8">
    <property type="interactions" value="262"/>
</dbReference>
<dbReference type="RefSeq" id="XP_040767435.1">
    <property type="nucleotide sequence ID" value="XM_040903961.1"/>
</dbReference>
<keyword evidence="8" id="KW-1185">Reference proteome</keyword>
<dbReference type="GO" id="GO:0005634">
    <property type="term" value="C:nucleus"/>
    <property type="evidence" value="ECO:0007669"/>
    <property type="project" value="TreeGrafter"/>
</dbReference>
<feature type="binding site" evidence="6">
    <location>
        <position position="182"/>
    </location>
    <ligand>
        <name>S-adenosyl-L-methionine</name>
        <dbReference type="ChEBI" id="CHEBI:59789"/>
    </ligand>
</feature>
<organism evidence="7 8">
    <name type="scientific">Laetiporus sulphureus 93-53</name>
    <dbReference type="NCBI Taxonomy" id="1314785"/>
    <lineage>
        <taxon>Eukaryota</taxon>
        <taxon>Fungi</taxon>
        <taxon>Dikarya</taxon>
        <taxon>Basidiomycota</taxon>
        <taxon>Agaricomycotina</taxon>
        <taxon>Agaricomycetes</taxon>
        <taxon>Polyporales</taxon>
        <taxon>Laetiporus</taxon>
    </lineage>
</organism>
<feature type="binding site" evidence="6">
    <location>
        <position position="106"/>
    </location>
    <ligand>
        <name>S-adenosyl-L-methionine</name>
        <dbReference type="ChEBI" id="CHEBI:59789"/>
    </ligand>
</feature>
<gene>
    <name evidence="7" type="ORF">LAESUDRAFT_646150</name>
</gene>
<dbReference type="InterPro" id="IPR017182">
    <property type="entry name" value="METTL16/PsiM"/>
</dbReference>
<dbReference type="GO" id="GO:0070475">
    <property type="term" value="P:rRNA base methylation"/>
    <property type="evidence" value="ECO:0007669"/>
    <property type="project" value="TreeGrafter"/>
</dbReference>